<dbReference type="CDD" id="cd03530">
    <property type="entry name" value="Rieske_NirD_small_Bacillus"/>
    <property type="match status" value="1"/>
</dbReference>
<evidence type="ECO:0000313" key="8">
    <source>
        <dbReference type="EMBL" id="SCZ58099.1"/>
    </source>
</evidence>
<proteinExistence type="predicted"/>
<dbReference type="SUPFAM" id="SSF50022">
    <property type="entry name" value="ISP domain"/>
    <property type="match status" value="1"/>
</dbReference>
<gene>
    <name evidence="8" type="ORF">SAMN03097708_01603</name>
</gene>
<keyword evidence="1" id="KW-0001">2Fe-2S</keyword>
<protein>
    <submittedName>
        <fullName evidence="8">Nitrite reductase (NADH) small subunit</fullName>
    </submittedName>
</protein>
<keyword evidence="6" id="KW-0534">Nitrate assimilation</keyword>
<reference evidence="8 9" key="1">
    <citation type="submission" date="2016-10" db="EMBL/GenBank/DDBJ databases">
        <authorList>
            <person name="de Groot N.N."/>
        </authorList>
    </citation>
    <scope>NUCLEOTIDE SEQUENCE [LARGE SCALE GENOMIC DNA]</scope>
    <source>
        <strain evidence="8 9">HLD2</strain>
    </source>
</reference>
<dbReference type="NCBIfam" id="TIGR02378">
    <property type="entry name" value="nirD_assim_sml"/>
    <property type="match status" value="1"/>
</dbReference>
<dbReference type="Proteomes" id="UP000199648">
    <property type="component" value="Unassembled WGS sequence"/>
</dbReference>
<dbReference type="RefSeq" id="WP_092995074.1">
    <property type="nucleotide sequence ID" value="NZ_FMWD01000004.1"/>
</dbReference>
<dbReference type="GO" id="GO:0042128">
    <property type="term" value="P:nitrate assimilation"/>
    <property type="evidence" value="ECO:0007669"/>
    <property type="project" value="UniProtKB-KW"/>
</dbReference>
<evidence type="ECO:0000256" key="1">
    <source>
        <dbReference type="ARBA" id="ARBA00022714"/>
    </source>
</evidence>
<feature type="domain" description="Rieske" evidence="7">
    <location>
        <begin position="5"/>
        <end position="100"/>
    </location>
</feature>
<evidence type="ECO:0000256" key="4">
    <source>
        <dbReference type="ARBA" id="ARBA00023004"/>
    </source>
</evidence>
<dbReference type="GO" id="GO:0008942">
    <property type="term" value="F:nitrite reductase [NAD(P)H] activity"/>
    <property type="evidence" value="ECO:0007669"/>
    <property type="project" value="InterPro"/>
</dbReference>
<dbReference type="STRING" id="415747.SAMN03097708_01603"/>
<keyword evidence="9" id="KW-1185">Reference proteome</keyword>
<dbReference type="Gene3D" id="2.102.10.10">
    <property type="entry name" value="Rieske [2Fe-2S] iron-sulphur domain"/>
    <property type="match status" value="1"/>
</dbReference>
<keyword evidence="3" id="KW-0560">Oxidoreductase</keyword>
<dbReference type="EMBL" id="FMWD01000004">
    <property type="protein sequence ID" value="SCZ58099.1"/>
    <property type="molecule type" value="Genomic_DNA"/>
</dbReference>
<evidence type="ECO:0000256" key="5">
    <source>
        <dbReference type="ARBA" id="ARBA00023014"/>
    </source>
</evidence>
<evidence type="ECO:0000256" key="6">
    <source>
        <dbReference type="ARBA" id="ARBA00023063"/>
    </source>
</evidence>
<dbReference type="PANTHER" id="PTHR21496">
    <property type="entry name" value="FERREDOXIN-RELATED"/>
    <property type="match status" value="1"/>
</dbReference>
<dbReference type="GO" id="GO:0046872">
    <property type="term" value="F:metal ion binding"/>
    <property type="evidence" value="ECO:0007669"/>
    <property type="project" value="UniProtKB-KW"/>
</dbReference>
<accession>A0A1G5Q9Z9</accession>
<name>A0A1G5Q9Z9_9GAMM</name>
<dbReference type="AlphaFoldDB" id="A0A1G5Q9Z9"/>
<dbReference type="GO" id="GO:0051537">
    <property type="term" value="F:2 iron, 2 sulfur cluster binding"/>
    <property type="evidence" value="ECO:0007669"/>
    <property type="project" value="UniProtKB-KW"/>
</dbReference>
<sequence length="102" mass="11104">MSEWIDVGPLENIPPRGARVVTTDQGDIAVFRTGDDQVFALHDTCPHEGGPLSQGMVYGNRVTCPLHNWSIELATGEAVSPDEGCARRYEVRVTDGIVAIRL</sequence>
<keyword evidence="2" id="KW-0479">Metal-binding</keyword>
<dbReference type="OrthoDB" id="9769355at2"/>
<dbReference type="PROSITE" id="PS51296">
    <property type="entry name" value="RIESKE"/>
    <property type="match status" value="1"/>
</dbReference>
<dbReference type="PANTHER" id="PTHR21496:SF23">
    <property type="entry name" value="3-PHENYLPROPIONATE_CINNAMIC ACID DIOXYGENASE FERREDOXIN SUBUNIT"/>
    <property type="match status" value="1"/>
</dbReference>
<dbReference type="InterPro" id="IPR017941">
    <property type="entry name" value="Rieske_2Fe-2S"/>
</dbReference>
<dbReference type="Pfam" id="PF00355">
    <property type="entry name" value="Rieske"/>
    <property type="match status" value="1"/>
</dbReference>
<dbReference type="InterPro" id="IPR036922">
    <property type="entry name" value="Rieske_2Fe-2S_sf"/>
</dbReference>
<keyword evidence="4" id="KW-0408">Iron</keyword>
<evidence type="ECO:0000259" key="7">
    <source>
        <dbReference type="PROSITE" id="PS51296"/>
    </source>
</evidence>
<keyword evidence="5" id="KW-0411">Iron-sulfur</keyword>
<evidence type="ECO:0000256" key="3">
    <source>
        <dbReference type="ARBA" id="ARBA00023002"/>
    </source>
</evidence>
<evidence type="ECO:0000313" key="9">
    <source>
        <dbReference type="Proteomes" id="UP000199648"/>
    </source>
</evidence>
<dbReference type="InterPro" id="IPR012748">
    <property type="entry name" value="Rieske-like_NirD"/>
</dbReference>
<organism evidence="8 9">
    <name type="scientific">Thiohalomonas denitrificans</name>
    <dbReference type="NCBI Taxonomy" id="415747"/>
    <lineage>
        <taxon>Bacteria</taxon>
        <taxon>Pseudomonadati</taxon>
        <taxon>Pseudomonadota</taxon>
        <taxon>Gammaproteobacteria</taxon>
        <taxon>Thiohalomonadales</taxon>
        <taxon>Thiohalomonadaceae</taxon>
        <taxon>Thiohalomonas</taxon>
    </lineage>
</organism>
<evidence type="ECO:0000256" key="2">
    <source>
        <dbReference type="ARBA" id="ARBA00022723"/>
    </source>
</evidence>